<dbReference type="RefSeq" id="WP_235805546.1">
    <property type="nucleotide sequence ID" value="NZ_AZEH01000025.1"/>
</dbReference>
<dbReference type="Proteomes" id="UP000051686">
    <property type="component" value="Unassembled WGS sequence"/>
</dbReference>
<keyword evidence="2" id="KW-0472">Membrane</keyword>
<dbReference type="PATRIC" id="fig|1423777.3.peg.870"/>
<sequence length="264" mass="28812">MNLSFEAHAEQTGTVDYQINYRLKDFETGDSSAAESYFTNNAKVSVTQDRYIVTLFLTPAGTETDLIINGQQFKPQSEELSVTFLVQNLGVPLEGKITKKTAENKQETEHFLIVFDTADLPQSLSAAESSASAVPAEVSSLSSTMYYYSTSTETQSSPPTPLKQAVTSSLWKQENAISKHFSQNSIPQTFAVKVISTDITTLPPVNGIVKTETFSSSVSTENRPQNHETDNKDNNNSKQLVLVAAVVLGLGIGFRTLLANNRSV</sequence>
<evidence type="ECO:0000313" key="4">
    <source>
        <dbReference type="Proteomes" id="UP000051686"/>
    </source>
</evidence>
<dbReference type="InterPro" id="IPR037250">
    <property type="entry name" value="NEAT_dom_sf"/>
</dbReference>
<accession>A0A0R1MC70</accession>
<feature type="region of interest" description="Disordered" evidence="1">
    <location>
        <begin position="213"/>
        <end position="235"/>
    </location>
</feature>
<dbReference type="EMBL" id="AZEH01000025">
    <property type="protein sequence ID" value="KRL05433.1"/>
    <property type="molecule type" value="Genomic_DNA"/>
</dbReference>
<organism evidence="3 4">
    <name type="scientific">Liquorilactobacillus oeni DSM 19972</name>
    <dbReference type="NCBI Taxonomy" id="1423777"/>
    <lineage>
        <taxon>Bacteria</taxon>
        <taxon>Bacillati</taxon>
        <taxon>Bacillota</taxon>
        <taxon>Bacilli</taxon>
        <taxon>Lactobacillales</taxon>
        <taxon>Lactobacillaceae</taxon>
        <taxon>Liquorilactobacillus</taxon>
    </lineage>
</organism>
<keyword evidence="2" id="KW-0812">Transmembrane</keyword>
<dbReference type="STRING" id="1423777.FD46_GL000846"/>
<keyword evidence="2" id="KW-1133">Transmembrane helix</keyword>
<evidence type="ECO:0000313" key="3">
    <source>
        <dbReference type="EMBL" id="KRL05433.1"/>
    </source>
</evidence>
<name>A0A0R1MC70_9LACO</name>
<reference evidence="3 4" key="1">
    <citation type="journal article" date="2015" name="Genome Announc.">
        <title>Expanding the biotechnology potential of lactobacilli through comparative genomics of 213 strains and associated genera.</title>
        <authorList>
            <person name="Sun Z."/>
            <person name="Harris H.M."/>
            <person name="McCann A."/>
            <person name="Guo C."/>
            <person name="Argimon S."/>
            <person name="Zhang W."/>
            <person name="Yang X."/>
            <person name="Jeffery I.B."/>
            <person name="Cooney J.C."/>
            <person name="Kagawa T.F."/>
            <person name="Liu W."/>
            <person name="Song Y."/>
            <person name="Salvetti E."/>
            <person name="Wrobel A."/>
            <person name="Rasinkangas P."/>
            <person name="Parkhill J."/>
            <person name="Rea M.C."/>
            <person name="O'Sullivan O."/>
            <person name="Ritari J."/>
            <person name="Douillard F.P."/>
            <person name="Paul Ross R."/>
            <person name="Yang R."/>
            <person name="Briner A.E."/>
            <person name="Felis G.E."/>
            <person name="de Vos W.M."/>
            <person name="Barrangou R."/>
            <person name="Klaenhammer T.R."/>
            <person name="Caufield P.W."/>
            <person name="Cui Y."/>
            <person name="Zhang H."/>
            <person name="O'Toole P.W."/>
        </authorList>
    </citation>
    <scope>NUCLEOTIDE SEQUENCE [LARGE SCALE GENOMIC DNA]</scope>
    <source>
        <strain evidence="3 4">DSM 19972</strain>
    </source>
</reference>
<keyword evidence="4" id="KW-1185">Reference proteome</keyword>
<proteinExistence type="predicted"/>
<dbReference type="AlphaFoldDB" id="A0A0R1MC70"/>
<evidence type="ECO:0000256" key="1">
    <source>
        <dbReference type="SAM" id="MobiDB-lite"/>
    </source>
</evidence>
<feature type="transmembrane region" description="Helical" evidence="2">
    <location>
        <begin position="240"/>
        <end position="258"/>
    </location>
</feature>
<evidence type="ECO:0000256" key="2">
    <source>
        <dbReference type="SAM" id="Phobius"/>
    </source>
</evidence>
<feature type="compositionally biased region" description="Polar residues" evidence="1">
    <location>
        <begin position="213"/>
        <end position="223"/>
    </location>
</feature>
<comment type="caution">
    <text evidence="3">The sequence shown here is derived from an EMBL/GenBank/DDBJ whole genome shotgun (WGS) entry which is preliminary data.</text>
</comment>
<gene>
    <name evidence="3" type="ORF">FD46_GL000846</name>
</gene>
<dbReference type="Gene3D" id="2.60.40.1850">
    <property type="match status" value="1"/>
</dbReference>
<evidence type="ECO:0008006" key="5">
    <source>
        <dbReference type="Google" id="ProtNLM"/>
    </source>
</evidence>
<dbReference type="SUPFAM" id="SSF158911">
    <property type="entry name" value="NEAT domain-like"/>
    <property type="match status" value="1"/>
</dbReference>
<protein>
    <recommendedName>
        <fullName evidence="5">NEAT domain-containing protein</fullName>
    </recommendedName>
</protein>
<feature type="compositionally biased region" description="Basic and acidic residues" evidence="1">
    <location>
        <begin position="224"/>
        <end position="235"/>
    </location>
</feature>